<evidence type="ECO:0000256" key="1">
    <source>
        <dbReference type="SAM" id="MobiDB-lite"/>
    </source>
</evidence>
<protein>
    <submittedName>
        <fullName evidence="3">Uncharacterized protein</fullName>
    </submittedName>
</protein>
<evidence type="ECO:0000313" key="3">
    <source>
        <dbReference type="EMBL" id="KAF0724138.1"/>
    </source>
</evidence>
<proteinExistence type="predicted"/>
<reference evidence="3 4" key="1">
    <citation type="submission" date="2019-07" db="EMBL/GenBank/DDBJ databases">
        <title>Genomics analysis of Aphanomyces spp. identifies a new class of oomycete effector associated with host adaptation.</title>
        <authorList>
            <person name="Gaulin E."/>
        </authorList>
    </citation>
    <scope>NUCLEOTIDE SEQUENCE [LARGE SCALE GENOMIC DNA]</scope>
    <source>
        <strain evidence="3 4">ATCC 201684</strain>
    </source>
</reference>
<accession>A0A6G0WAG9</accession>
<keyword evidence="2" id="KW-0812">Transmembrane</keyword>
<organism evidence="3 4">
    <name type="scientific">Aphanomyces euteiches</name>
    <dbReference type="NCBI Taxonomy" id="100861"/>
    <lineage>
        <taxon>Eukaryota</taxon>
        <taxon>Sar</taxon>
        <taxon>Stramenopiles</taxon>
        <taxon>Oomycota</taxon>
        <taxon>Saprolegniomycetes</taxon>
        <taxon>Saprolegniales</taxon>
        <taxon>Verrucalvaceae</taxon>
        <taxon>Aphanomyces</taxon>
    </lineage>
</organism>
<feature type="transmembrane region" description="Helical" evidence="2">
    <location>
        <begin position="41"/>
        <end position="66"/>
    </location>
</feature>
<feature type="compositionally biased region" description="Polar residues" evidence="1">
    <location>
        <begin position="1"/>
        <end position="30"/>
    </location>
</feature>
<sequence length="103" mass="10850">MAHSRSSVTSFTAMSARNSTKSIGRSSAYRTSKHAKKRSKAAGVIFANLGAFNMILLLSALSFVLVSEGIFTFQGIDYDAASDATSLNVHGSACRINASGFIP</sequence>
<feature type="non-terminal residue" evidence="3">
    <location>
        <position position="103"/>
    </location>
</feature>
<feature type="region of interest" description="Disordered" evidence="1">
    <location>
        <begin position="1"/>
        <end position="34"/>
    </location>
</feature>
<evidence type="ECO:0000313" key="4">
    <source>
        <dbReference type="Proteomes" id="UP000481153"/>
    </source>
</evidence>
<dbReference type="AlphaFoldDB" id="A0A6G0WAG9"/>
<comment type="caution">
    <text evidence="3">The sequence shown here is derived from an EMBL/GenBank/DDBJ whole genome shotgun (WGS) entry which is preliminary data.</text>
</comment>
<dbReference type="EMBL" id="VJMJ01000280">
    <property type="protein sequence ID" value="KAF0724138.1"/>
    <property type="molecule type" value="Genomic_DNA"/>
</dbReference>
<keyword evidence="2" id="KW-0472">Membrane</keyword>
<name>A0A6G0WAG9_9STRA</name>
<keyword evidence="2" id="KW-1133">Transmembrane helix</keyword>
<keyword evidence="4" id="KW-1185">Reference proteome</keyword>
<evidence type="ECO:0000256" key="2">
    <source>
        <dbReference type="SAM" id="Phobius"/>
    </source>
</evidence>
<dbReference type="VEuPathDB" id="FungiDB:AeMF1_008385"/>
<dbReference type="Proteomes" id="UP000481153">
    <property type="component" value="Unassembled WGS sequence"/>
</dbReference>
<gene>
    <name evidence="3" type="ORF">Ae201684_017107</name>
</gene>